<dbReference type="AlphaFoldDB" id="A0AAD6RMQ0"/>
<comment type="caution">
    <text evidence="1">The sequence shown here is derived from an EMBL/GenBank/DDBJ whole genome shotgun (WGS) entry which is preliminary data.</text>
</comment>
<dbReference type="Proteomes" id="UP001164929">
    <property type="component" value="Chromosome 1"/>
</dbReference>
<keyword evidence="2" id="KW-1185">Reference proteome</keyword>
<sequence length="112" mass="12550">MCMSNPVNDAAIEMKRAEDKNTYRIPLMHEVEEVSSTNLGDEKVQEEKLVPMLSRIDVGPRLYTRVCHPSWIDRGEPDKAASTLLNAIETGPVLSMTDVGHRPHIWVCSSFG</sequence>
<gene>
    <name evidence="1" type="ORF">NC653_001947</name>
</gene>
<evidence type="ECO:0000313" key="2">
    <source>
        <dbReference type="Proteomes" id="UP001164929"/>
    </source>
</evidence>
<organism evidence="1 2">
    <name type="scientific">Populus alba x Populus x berolinensis</name>
    <dbReference type="NCBI Taxonomy" id="444605"/>
    <lineage>
        <taxon>Eukaryota</taxon>
        <taxon>Viridiplantae</taxon>
        <taxon>Streptophyta</taxon>
        <taxon>Embryophyta</taxon>
        <taxon>Tracheophyta</taxon>
        <taxon>Spermatophyta</taxon>
        <taxon>Magnoliopsida</taxon>
        <taxon>eudicotyledons</taxon>
        <taxon>Gunneridae</taxon>
        <taxon>Pentapetalae</taxon>
        <taxon>rosids</taxon>
        <taxon>fabids</taxon>
        <taxon>Malpighiales</taxon>
        <taxon>Salicaceae</taxon>
        <taxon>Saliceae</taxon>
        <taxon>Populus</taxon>
    </lineage>
</organism>
<name>A0AAD6RMQ0_9ROSI</name>
<evidence type="ECO:0000313" key="1">
    <source>
        <dbReference type="EMBL" id="KAJ7011689.1"/>
    </source>
</evidence>
<proteinExistence type="predicted"/>
<dbReference type="EMBL" id="JAQIZT010000001">
    <property type="protein sequence ID" value="KAJ7011689.1"/>
    <property type="molecule type" value="Genomic_DNA"/>
</dbReference>
<protein>
    <submittedName>
        <fullName evidence="1">Uncharacterized protein</fullName>
    </submittedName>
</protein>
<reference evidence="1 2" key="1">
    <citation type="journal article" date="2023" name="Mol. Ecol. Resour.">
        <title>Chromosome-level genome assembly of a triploid poplar Populus alba 'Berolinensis'.</title>
        <authorList>
            <person name="Chen S."/>
            <person name="Yu Y."/>
            <person name="Wang X."/>
            <person name="Wang S."/>
            <person name="Zhang T."/>
            <person name="Zhou Y."/>
            <person name="He R."/>
            <person name="Meng N."/>
            <person name="Wang Y."/>
            <person name="Liu W."/>
            <person name="Liu Z."/>
            <person name="Liu J."/>
            <person name="Guo Q."/>
            <person name="Huang H."/>
            <person name="Sederoff R.R."/>
            <person name="Wang G."/>
            <person name="Qu G."/>
            <person name="Chen S."/>
        </authorList>
    </citation>
    <scope>NUCLEOTIDE SEQUENCE [LARGE SCALE GENOMIC DNA]</scope>
    <source>
        <strain evidence="1">SC-2020</strain>
    </source>
</reference>
<accession>A0AAD6RMQ0</accession>